<evidence type="ECO:0000313" key="2">
    <source>
        <dbReference type="Proteomes" id="UP001558850"/>
    </source>
</evidence>
<accession>A0ACC6TSH9</accession>
<organism evidence="1 2">
    <name type="scientific">Paraburkholderia phymatum</name>
    <dbReference type="NCBI Taxonomy" id="148447"/>
    <lineage>
        <taxon>Bacteria</taxon>
        <taxon>Pseudomonadati</taxon>
        <taxon>Pseudomonadota</taxon>
        <taxon>Betaproteobacteria</taxon>
        <taxon>Burkholderiales</taxon>
        <taxon>Burkholderiaceae</taxon>
        <taxon>Paraburkholderia</taxon>
    </lineage>
</organism>
<name>A0ACC6TSH9_9BURK</name>
<proteinExistence type="predicted"/>
<dbReference type="EMBL" id="JBFRCH010000001">
    <property type="protein sequence ID" value="MEX3930361.1"/>
    <property type="molecule type" value="Genomic_DNA"/>
</dbReference>
<gene>
    <name evidence="1" type="ORF">AB4Y32_00855</name>
</gene>
<protein>
    <submittedName>
        <fullName evidence="1">YfjI family protein</fullName>
    </submittedName>
</protein>
<dbReference type="Proteomes" id="UP001558850">
    <property type="component" value="Unassembled WGS sequence"/>
</dbReference>
<sequence>MMEFGNQFESPTACEATTEAGSAAGTVATTTGDDAQSTVPACETPASHNDGRKPPFPDYVPRTDFPWQALPETIRGAVLEICNNDKLAVPLAVQAVLTAVSLACQDLVLVDRGIGGDPSVCSLFMLAVADSGARKTRADRAVTPVIEVYDQVGKADYERKKAAYQNELKARQDKERALQRTLASLTRKAHCASAEEAQEAEASLENVERLLQELRSQPFTNAIPLLRRVLYSAIAMRDLERSLCQNWPSAGLISSEAADILTARSESDMARLDRLWDGQRIDVVGRSAKESFSVADPRLTVSLMIQPTVFDRFLARKGESAKGIGFMPRTLISRAETPYGDRMADSSVPRSTAWIERFNKRVTDLLEHGRTEIEKRAQNRMVLSFAPAAQQLWESDQNEKEAQTVEGGQYVHEREFVNRYSEHVARLAALFHFFERGYTNAAELPSMGGLNQLEIPDHTVASAIEVCEWYLSEFSRIFNPDMVMEEVAGHVLQKLKERLSLKNDGKVPDEYAMGYQNAQFEASELRNFCTRFGLRKDLMLYKSALTWLQERRKILLVTGNTTTSTRQTMFVRLNIEIRPGSWRQQRY</sequence>
<evidence type="ECO:0000313" key="1">
    <source>
        <dbReference type="EMBL" id="MEX3930361.1"/>
    </source>
</evidence>
<comment type="caution">
    <text evidence="1">The sequence shown here is derived from an EMBL/GenBank/DDBJ whole genome shotgun (WGS) entry which is preliminary data.</text>
</comment>
<keyword evidence="2" id="KW-1185">Reference proteome</keyword>
<reference evidence="1" key="1">
    <citation type="submission" date="2024-07" db="EMBL/GenBank/DDBJ databases">
        <title>A survey of Mimosa microsymbionts across Brazilian biomes reveals a high diversity of Paraburkholderia nodulating endemic species, but also that Cupriavidus is common as a symbiont of widespread species.</title>
        <authorList>
            <person name="Rouws L."/>
            <person name="Barauna A."/>
            <person name="Beukes C."/>
            <person name="Rouws J.R.C."/>
            <person name="De Faria S.M."/>
            <person name="Gross E."/>
            <person name="Bueno Dos Reis Junior F."/>
            <person name="Simon M.F."/>
            <person name="Maluk M."/>
            <person name="Odee D.W."/>
            <person name="Kenicer G."/>
            <person name="Young J.P.W."/>
            <person name="Reis V.M."/>
            <person name="Zilli J."/>
            <person name="James E.K."/>
        </authorList>
    </citation>
    <scope>NUCLEOTIDE SEQUENCE</scope>
    <source>
        <strain evidence="1">EG181B</strain>
    </source>
</reference>